<keyword evidence="3 8" id="KW-0489">Methyltransferase</keyword>
<dbReference type="PANTHER" id="PTHR11579:SF18">
    <property type="entry name" value="PROTEIN-L-ISOASPARTATE O-METHYLTRANSFERASE"/>
    <property type="match status" value="1"/>
</dbReference>
<reference evidence="8 9" key="1">
    <citation type="submission" date="2015-11" db="EMBL/GenBank/DDBJ databases">
        <title>Exploring the genomic traits of fungus-feeding bacterial genus Collimonas.</title>
        <authorList>
            <person name="Song C."/>
            <person name="Schmidt R."/>
            <person name="de Jager V."/>
            <person name="Krzyzanowska D."/>
            <person name="Jongedijk E."/>
            <person name="Cankar K."/>
            <person name="Beekwilder J."/>
            <person name="van Veen A."/>
            <person name="de Boer W."/>
            <person name="van Veen J.A."/>
            <person name="Garbeva P."/>
        </authorList>
    </citation>
    <scope>NUCLEOTIDE SEQUENCE [LARGE SCALE GENOMIC DNA]</scope>
    <source>
        <strain evidence="8 9">Ter6</strain>
    </source>
</reference>
<proteinExistence type="inferred from homology"/>
<dbReference type="InterPro" id="IPR000682">
    <property type="entry name" value="PCMT"/>
</dbReference>
<dbReference type="RefSeq" id="WP_061539023.1">
    <property type="nucleotide sequence ID" value="NZ_CP013232.1"/>
</dbReference>
<keyword evidence="5" id="KW-0949">S-adenosyl-L-methionine</keyword>
<dbReference type="PATRIC" id="fig|158899.10.peg.1119"/>
<dbReference type="Proteomes" id="UP000072421">
    <property type="component" value="Chromosome"/>
</dbReference>
<dbReference type="GO" id="GO:0005737">
    <property type="term" value="C:cytoplasm"/>
    <property type="evidence" value="ECO:0007669"/>
    <property type="project" value="TreeGrafter"/>
</dbReference>
<protein>
    <recommendedName>
        <fullName evidence="2">Protein-L-isoaspartate O-methyltransferase</fullName>
    </recommendedName>
    <alternativeName>
        <fullName evidence="6">Protein L-isoaspartyl methyltransferase</fullName>
    </alternativeName>
</protein>
<dbReference type="CDD" id="cd02440">
    <property type="entry name" value="AdoMet_MTases"/>
    <property type="match status" value="1"/>
</dbReference>
<gene>
    <name evidence="8" type="ORF">CFter6_1107</name>
</gene>
<dbReference type="Pfam" id="PF01135">
    <property type="entry name" value="PCMT"/>
    <property type="match status" value="1"/>
</dbReference>
<dbReference type="InterPro" id="IPR029063">
    <property type="entry name" value="SAM-dependent_MTases_sf"/>
</dbReference>
<organism evidence="8">
    <name type="scientific">Collimonas fungivorans</name>
    <dbReference type="NCBI Taxonomy" id="158899"/>
    <lineage>
        <taxon>Bacteria</taxon>
        <taxon>Pseudomonadati</taxon>
        <taxon>Pseudomonadota</taxon>
        <taxon>Betaproteobacteria</taxon>
        <taxon>Burkholderiales</taxon>
        <taxon>Oxalobacteraceae</taxon>
        <taxon>Collimonas</taxon>
    </lineage>
</organism>
<evidence type="ECO:0000313" key="9">
    <source>
        <dbReference type="Proteomes" id="UP000072421"/>
    </source>
</evidence>
<evidence type="ECO:0000256" key="2">
    <source>
        <dbReference type="ARBA" id="ARBA00013346"/>
    </source>
</evidence>
<evidence type="ECO:0000256" key="3">
    <source>
        <dbReference type="ARBA" id="ARBA00022603"/>
    </source>
</evidence>
<dbReference type="SUPFAM" id="SSF53335">
    <property type="entry name" value="S-adenosyl-L-methionine-dependent methyltransferases"/>
    <property type="match status" value="1"/>
</dbReference>
<dbReference type="AlphaFoldDB" id="A0A127P834"/>
<name>A0A127P834_9BURK</name>
<dbReference type="SMART" id="SM00650">
    <property type="entry name" value="rADc"/>
    <property type="match status" value="1"/>
</dbReference>
<evidence type="ECO:0000313" key="8">
    <source>
        <dbReference type="EMBL" id="AMO93825.1"/>
    </source>
</evidence>
<dbReference type="Gene3D" id="3.40.50.150">
    <property type="entry name" value="Vaccinia Virus protein VP39"/>
    <property type="match status" value="1"/>
</dbReference>
<evidence type="ECO:0000256" key="5">
    <source>
        <dbReference type="ARBA" id="ARBA00022691"/>
    </source>
</evidence>
<dbReference type="OrthoDB" id="9810066at2"/>
<dbReference type="InterPro" id="IPR020598">
    <property type="entry name" value="rRNA_Ade_methylase_Trfase_N"/>
</dbReference>
<keyword evidence="4 8" id="KW-0808">Transferase</keyword>
<feature type="domain" description="Ribosomal RNA adenine methylase transferase N-terminal" evidence="7">
    <location>
        <begin position="67"/>
        <end position="206"/>
    </location>
</feature>
<evidence type="ECO:0000256" key="4">
    <source>
        <dbReference type="ARBA" id="ARBA00022679"/>
    </source>
</evidence>
<dbReference type="PANTHER" id="PTHR11579">
    <property type="entry name" value="PROTEIN-L-ISOASPARTATE O-METHYLTRANSFERASE"/>
    <property type="match status" value="1"/>
</dbReference>
<evidence type="ECO:0000256" key="6">
    <source>
        <dbReference type="ARBA" id="ARBA00030757"/>
    </source>
</evidence>
<dbReference type="GO" id="GO:0004719">
    <property type="term" value="F:protein-L-isoaspartate (D-aspartate) O-methyltransferase activity"/>
    <property type="evidence" value="ECO:0007669"/>
    <property type="project" value="InterPro"/>
</dbReference>
<accession>A0A127P834</accession>
<comment type="similarity">
    <text evidence="1">Belongs to the methyltransferase superfamily. L-isoaspartyl/D-aspartyl protein methyltransferase family.</text>
</comment>
<evidence type="ECO:0000259" key="7">
    <source>
        <dbReference type="SMART" id="SM00650"/>
    </source>
</evidence>
<dbReference type="GO" id="GO:0000179">
    <property type="term" value="F:rRNA (adenine-N6,N6-)-dimethyltransferase activity"/>
    <property type="evidence" value="ECO:0007669"/>
    <property type="project" value="InterPro"/>
</dbReference>
<dbReference type="EMBL" id="CP013232">
    <property type="protein sequence ID" value="AMO93825.1"/>
    <property type="molecule type" value="Genomic_DNA"/>
</dbReference>
<sequence>MNIEQARFNMIEQQIRPWNVLELDVLELLTVVRREEFVPAAYKSLAFSDTEIPLPGPNGESMLAPKVEARLLQQAAVKKHEQVLEIGAGSGYMAALLCYKARHVTTVEIDPDLKALAEKNLAAYGITNVEVVLGNGAQGWDQGASKTYDVIVISGSLSTLPDAFLKQLNVGGRIVAILGEAPVMSAQIITRTTESNYSTVHLFETNVKPLREAAVHSQFKF</sequence>
<evidence type="ECO:0000256" key="1">
    <source>
        <dbReference type="ARBA" id="ARBA00005369"/>
    </source>
</evidence>